<dbReference type="RefSeq" id="WP_083709764.1">
    <property type="nucleotide sequence ID" value="NZ_FTNT01000006.1"/>
</dbReference>
<accession>A0A1N7FSC2</accession>
<keyword evidence="3" id="KW-1185">Reference proteome</keyword>
<protein>
    <recommendedName>
        <fullName evidence="1">O-acyltransferase WSD1 C-terminal domain-containing protein</fullName>
    </recommendedName>
</protein>
<dbReference type="Pfam" id="PF06974">
    <property type="entry name" value="WS_DGAT_C"/>
    <property type="match status" value="1"/>
</dbReference>
<dbReference type="EMBL" id="FTNT01000006">
    <property type="protein sequence ID" value="SIS03272.1"/>
    <property type="molecule type" value="Genomic_DNA"/>
</dbReference>
<dbReference type="OrthoDB" id="4370976at2"/>
<evidence type="ECO:0000313" key="3">
    <source>
        <dbReference type="Proteomes" id="UP000186218"/>
    </source>
</evidence>
<organism evidence="2 3">
    <name type="scientific">Williamsia sterculiae</name>
    <dbReference type="NCBI Taxonomy" id="1344003"/>
    <lineage>
        <taxon>Bacteria</taxon>
        <taxon>Bacillati</taxon>
        <taxon>Actinomycetota</taxon>
        <taxon>Actinomycetes</taxon>
        <taxon>Mycobacteriales</taxon>
        <taxon>Nocardiaceae</taxon>
        <taxon>Williamsia</taxon>
    </lineage>
</organism>
<reference evidence="2 3" key="1">
    <citation type="submission" date="2017-01" db="EMBL/GenBank/DDBJ databases">
        <authorList>
            <person name="Mah S.A."/>
            <person name="Swanson W.J."/>
            <person name="Moy G.W."/>
            <person name="Vacquier V.D."/>
        </authorList>
    </citation>
    <scope>NUCLEOTIDE SEQUENCE [LARGE SCALE GENOMIC DNA]</scope>
    <source>
        <strain evidence="2 3">CPCC 203464</strain>
    </source>
</reference>
<dbReference type="STRING" id="1344003.SAMN05445060_2249"/>
<evidence type="ECO:0000259" key="1">
    <source>
        <dbReference type="Pfam" id="PF06974"/>
    </source>
</evidence>
<feature type="domain" description="O-acyltransferase WSD1 C-terminal" evidence="1">
    <location>
        <begin position="289"/>
        <end position="436"/>
    </location>
</feature>
<gene>
    <name evidence="2" type="ORF">SAMN05445060_2249</name>
</gene>
<dbReference type="AlphaFoldDB" id="A0A1N7FSC2"/>
<proteinExistence type="predicted"/>
<dbReference type="Proteomes" id="UP000186218">
    <property type="component" value="Unassembled WGS sequence"/>
</dbReference>
<evidence type="ECO:0000313" key="2">
    <source>
        <dbReference type="EMBL" id="SIS03272.1"/>
    </source>
</evidence>
<name>A0A1N7FSC2_9NOCA</name>
<dbReference type="InterPro" id="IPR009721">
    <property type="entry name" value="O-acyltransferase_WSD1_C"/>
</dbReference>
<sequence length="437" mass="46031">MQRLTATDAQTLWMSASIPNDQFLLYCFAGRGAVDSALTDELLARSARIGELGQVVCEVPGACDHPWWVDRVPQRSQIVVHATDLGWDECLRSVTGMMADQLDARRQVWRLHLFAGVIGTPTVSGAATVAVLQISHAAADGRVSADIARALFGGDLTGVPVTDERLGRWTAAARGLGRMPGQVVRLFAGGRTVARADAHYRDDVAAERIPTPTPGRPRSGFNADPGSVRWAHCIVRDAALLRMGGRHAVTVGALTAVGAALCDIAVEPDTFDWSAEVTVGKPGERSARNHFRNVGIDLHTDVGDADTRAGLIAADLAGARRRGEHPVFARQAAVNRAVPAALLRLGVRQFDPTVVPHTVTGHTVVSSVNRGVADLTLAGAPVAFTAGFPALSPVQSLTHGVHGLGDTVTVSVLGGAAARPVFARYVAALERALDSLV</sequence>